<feature type="transmembrane region" description="Helical" evidence="7">
    <location>
        <begin position="187"/>
        <end position="209"/>
    </location>
</feature>
<organism evidence="9 11">
    <name type="scientific">Ardenticatena maritima</name>
    <dbReference type="NCBI Taxonomy" id="872965"/>
    <lineage>
        <taxon>Bacteria</taxon>
        <taxon>Bacillati</taxon>
        <taxon>Chloroflexota</taxon>
        <taxon>Ardenticatenia</taxon>
        <taxon>Ardenticatenales</taxon>
        <taxon>Ardenticatenaceae</taxon>
        <taxon>Ardenticatena</taxon>
    </lineage>
</organism>
<comment type="similarity">
    <text evidence="7">Belongs to the binding-protein-dependent transport system permease family.</text>
</comment>
<dbReference type="InterPro" id="IPR035906">
    <property type="entry name" value="MetI-like_sf"/>
</dbReference>
<evidence type="ECO:0000313" key="11">
    <source>
        <dbReference type="Proteomes" id="UP000037784"/>
    </source>
</evidence>
<dbReference type="GO" id="GO:0005886">
    <property type="term" value="C:plasma membrane"/>
    <property type="evidence" value="ECO:0007669"/>
    <property type="project" value="UniProtKB-SubCell"/>
</dbReference>
<keyword evidence="2 7" id="KW-0813">Transport</keyword>
<keyword evidence="4 7" id="KW-0812">Transmembrane</keyword>
<dbReference type="PATRIC" id="fig|872965.6.peg.2776"/>
<comment type="subcellular location">
    <subcellularLocation>
        <location evidence="1 7">Cell membrane</location>
        <topology evidence="1 7">Multi-pass membrane protein</topology>
    </subcellularLocation>
</comment>
<feature type="transmembrane region" description="Helical" evidence="7">
    <location>
        <begin position="135"/>
        <end position="157"/>
    </location>
</feature>
<feature type="domain" description="ABC transmembrane type-1" evidence="8">
    <location>
        <begin position="96"/>
        <end position="310"/>
    </location>
</feature>
<keyword evidence="6 7" id="KW-0472">Membrane</keyword>
<protein>
    <submittedName>
        <fullName evidence="9">Oligopeptide transport system permease protein</fullName>
    </submittedName>
</protein>
<evidence type="ECO:0000256" key="3">
    <source>
        <dbReference type="ARBA" id="ARBA00022475"/>
    </source>
</evidence>
<dbReference type="OrthoDB" id="9772184at2"/>
<evidence type="ECO:0000313" key="12">
    <source>
        <dbReference type="Proteomes" id="UP000050502"/>
    </source>
</evidence>
<evidence type="ECO:0000256" key="6">
    <source>
        <dbReference type="ARBA" id="ARBA00023136"/>
    </source>
</evidence>
<evidence type="ECO:0000313" key="10">
    <source>
        <dbReference type="EMBL" id="KPL87166.1"/>
    </source>
</evidence>
<keyword evidence="3" id="KW-1003">Cell membrane</keyword>
<feature type="transmembrane region" description="Helical" evidence="7">
    <location>
        <begin position="246"/>
        <end position="271"/>
    </location>
</feature>
<dbReference type="Gene3D" id="1.10.3720.10">
    <property type="entry name" value="MetI-like"/>
    <property type="match status" value="1"/>
</dbReference>
<dbReference type="Proteomes" id="UP000037784">
    <property type="component" value="Unassembled WGS sequence"/>
</dbReference>
<evidence type="ECO:0000256" key="4">
    <source>
        <dbReference type="ARBA" id="ARBA00022692"/>
    </source>
</evidence>
<sequence>MTKYIIRRLLWNIPVLFLIAGTTFGLSRALPGGPFDFAGDRSLPESVRENLKRKYNLDAPIYEQFADYMLDLMRGDLGPSFRYRNLTVNDILKQTFPISFQLGILSLALGLWIGIPAGIIAALNHNGWLDYLSSFVAILGVSIPNIVLGPFLIWIFAVKLGWFPAAQWGVDYTDLYFGFIPPMTSDFWSHAVLPTVTLGTGLSASIARLTRASLLQVIREDYIRTARAKGLPERTVIAVHALKNSLIPVVTILGPLFAGVVTGTFVVEQIFGIPGLGRHFVQSVTNRDYPVVMGTALLYSVLLVLANLFVDIAYAWLDPRIRYD</sequence>
<evidence type="ECO:0000256" key="5">
    <source>
        <dbReference type="ARBA" id="ARBA00022989"/>
    </source>
</evidence>
<accession>A0A0M9UC25</accession>
<gene>
    <name evidence="9" type="primary">oppB</name>
    <name evidence="9" type="ORF">ARMA_0793</name>
    <name evidence="10" type="ORF">SE16_11555</name>
</gene>
<feature type="transmembrane region" description="Helical" evidence="7">
    <location>
        <begin position="291"/>
        <end position="317"/>
    </location>
</feature>
<dbReference type="GO" id="GO:0055085">
    <property type="term" value="P:transmembrane transport"/>
    <property type="evidence" value="ECO:0007669"/>
    <property type="project" value="InterPro"/>
</dbReference>
<dbReference type="InterPro" id="IPR045621">
    <property type="entry name" value="BPD_transp_1_N"/>
</dbReference>
<evidence type="ECO:0000259" key="8">
    <source>
        <dbReference type="PROSITE" id="PS50928"/>
    </source>
</evidence>
<dbReference type="Pfam" id="PF19300">
    <property type="entry name" value="BPD_transp_1_N"/>
    <property type="match status" value="1"/>
</dbReference>
<keyword evidence="11" id="KW-1185">Reference proteome</keyword>
<dbReference type="PANTHER" id="PTHR30465">
    <property type="entry name" value="INNER MEMBRANE ABC TRANSPORTER"/>
    <property type="match status" value="1"/>
</dbReference>
<evidence type="ECO:0000256" key="2">
    <source>
        <dbReference type="ARBA" id="ARBA00022448"/>
    </source>
</evidence>
<dbReference type="CDD" id="cd06261">
    <property type="entry name" value="TM_PBP2"/>
    <property type="match status" value="1"/>
</dbReference>
<dbReference type="FunCoup" id="A0A0M9UC25">
    <property type="interactions" value="154"/>
</dbReference>
<reference evidence="10 12" key="2">
    <citation type="submission" date="2015-07" db="EMBL/GenBank/DDBJ databases">
        <title>Whole genome sequence of Ardenticatena maritima DSM 23922.</title>
        <authorList>
            <person name="Hemp J."/>
            <person name="Ward L.M."/>
            <person name="Pace L.A."/>
            <person name="Fischer W.W."/>
        </authorList>
    </citation>
    <scope>NUCLEOTIDE SEQUENCE [LARGE SCALE GENOMIC DNA]</scope>
    <source>
        <strain evidence="10 12">110S</strain>
    </source>
</reference>
<evidence type="ECO:0000256" key="1">
    <source>
        <dbReference type="ARBA" id="ARBA00004651"/>
    </source>
</evidence>
<dbReference type="Pfam" id="PF00528">
    <property type="entry name" value="BPD_transp_1"/>
    <property type="match status" value="1"/>
</dbReference>
<dbReference type="STRING" id="872965.SE16_11555"/>
<dbReference type="EMBL" id="LGKN01000006">
    <property type="protein sequence ID" value="KPL87166.1"/>
    <property type="molecule type" value="Genomic_DNA"/>
</dbReference>
<dbReference type="SUPFAM" id="SSF161098">
    <property type="entry name" value="MetI-like"/>
    <property type="match status" value="1"/>
</dbReference>
<dbReference type="EMBL" id="BBZA01000051">
    <property type="protein sequence ID" value="GAP62370.1"/>
    <property type="molecule type" value="Genomic_DNA"/>
</dbReference>
<dbReference type="InterPro" id="IPR000515">
    <property type="entry name" value="MetI-like"/>
</dbReference>
<name>A0A0M9UC25_9CHLR</name>
<evidence type="ECO:0000313" key="9">
    <source>
        <dbReference type="EMBL" id="GAP62370.1"/>
    </source>
</evidence>
<dbReference type="PANTHER" id="PTHR30465:SF74">
    <property type="entry name" value="OLIGOPEPTIDE TRANSPORT SYSTEM PERMEASE PROTEIN OPPB"/>
    <property type="match status" value="1"/>
</dbReference>
<reference evidence="9" key="1">
    <citation type="journal article" date="2015" name="Genome Announc.">
        <title>Draft Genome Sequence of a Heterotrophic Facultative Anaerobic Thermophilic Bacterium, Ardenticatena maritima Strain 110ST.</title>
        <authorList>
            <person name="Kawaichi S."/>
            <person name="Yoshida T."/>
            <person name="Sako Y."/>
            <person name="Nakamura R."/>
        </authorList>
    </citation>
    <scope>NUCLEOTIDE SEQUENCE [LARGE SCALE GENOMIC DNA]</scope>
    <source>
        <strain evidence="9">110S</strain>
    </source>
</reference>
<keyword evidence="5 7" id="KW-1133">Transmembrane helix</keyword>
<feature type="transmembrane region" description="Helical" evidence="7">
    <location>
        <begin position="98"/>
        <end position="123"/>
    </location>
</feature>
<evidence type="ECO:0000256" key="7">
    <source>
        <dbReference type="RuleBase" id="RU363032"/>
    </source>
</evidence>
<dbReference type="AlphaFoldDB" id="A0A0M9UC25"/>
<comment type="caution">
    <text evidence="9">The sequence shown here is derived from an EMBL/GenBank/DDBJ whole genome shotgun (WGS) entry which is preliminary data.</text>
</comment>
<dbReference type="RefSeq" id="WP_054492302.1">
    <property type="nucleotide sequence ID" value="NZ_BBZA01000051.1"/>
</dbReference>
<proteinExistence type="inferred from homology"/>
<dbReference type="PROSITE" id="PS50928">
    <property type="entry name" value="ABC_TM1"/>
    <property type="match status" value="1"/>
</dbReference>
<reference evidence="11" key="3">
    <citation type="submission" date="2015-08" db="EMBL/GenBank/DDBJ databases">
        <title>Draft Genome Sequence of a Heterotrophic Facultative Anaerobic Bacterium Ardenticatena maritima Strain 110S.</title>
        <authorList>
            <person name="Kawaichi S."/>
            <person name="Yoshida T."/>
            <person name="Sako Y."/>
            <person name="Nakamura R."/>
        </authorList>
    </citation>
    <scope>NUCLEOTIDE SEQUENCE [LARGE SCALE GENOMIC DNA]</scope>
    <source>
        <strain evidence="11">110S</strain>
    </source>
</reference>
<dbReference type="Proteomes" id="UP000050502">
    <property type="component" value="Unassembled WGS sequence"/>
</dbReference>